<dbReference type="InterPro" id="IPR011051">
    <property type="entry name" value="RmlC_Cupin_sf"/>
</dbReference>
<dbReference type="SUPFAM" id="SSF51182">
    <property type="entry name" value="RmlC-like cupins"/>
    <property type="match status" value="1"/>
</dbReference>
<evidence type="ECO:0000259" key="1">
    <source>
        <dbReference type="Pfam" id="PF07883"/>
    </source>
</evidence>
<dbReference type="Pfam" id="PF07883">
    <property type="entry name" value="Cupin_2"/>
    <property type="match status" value="1"/>
</dbReference>
<evidence type="ECO:0000313" key="2">
    <source>
        <dbReference type="EMBL" id="ARQ97204.1"/>
    </source>
</evidence>
<dbReference type="GeneID" id="46920920"/>
<protein>
    <submittedName>
        <fullName evidence="2">Cupin domain-containing protein</fullName>
    </submittedName>
</protein>
<dbReference type="EMBL" id="CP015578">
    <property type="protein sequence ID" value="ARQ97204.1"/>
    <property type="molecule type" value="Genomic_DNA"/>
</dbReference>
<organism evidence="2 3">
    <name type="scientific">Campylobacter lanienae NCTC 13004</name>
    <dbReference type="NCBI Taxonomy" id="1031753"/>
    <lineage>
        <taxon>Bacteria</taxon>
        <taxon>Pseudomonadati</taxon>
        <taxon>Campylobacterota</taxon>
        <taxon>Epsilonproteobacteria</taxon>
        <taxon>Campylobacterales</taxon>
        <taxon>Campylobacteraceae</taxon>
        <taxon>Campylobacter</taxon>
    </lineage>
</organism>
<dbReference type="CDD" id="cd02233">
    <property type="entry name" value="cupin_HNL-like"/>
    <property type="match status" value="1"/>
</dbReference>
<reference evidence="3" key="1">
    <citation type="journal article" date="2017" name="Genome Biol. Evol.">
        <title>Comparative Genomic Analysis Identifies a Campylobacter Clade Deficient in Selenium Metabolism.</title>
        <authorList>
            <person name="Miller W.G."/>
            <person name="Yee E."/>
            <person name="Lopes B.S."/>
            <person name="Chapman M.H."/>
            <person name="Huynh S."/>
            <person name="Bono J.L."/>
            <person name="Parker C.T."/>
            <person name="Strachan N.J.C."/>
            <person name="Forbes K.J."/>
        </authorList>
    </citation>
    <scope>NUCLEOTIDE SEQUENCE [LARGE SCALE GENOMIC DNA]</scope>
    <source>
        <strain evidence="3">NCTC 13004</strain>
    </source>
</reference>
<reference evidence="3" key="2">
    <citation type="journal article" date="2017" name="Genome Biol. Evol.">
        <title>Comparative genomic analysis identifies a Campylobacter clade deficient in selenium metabolism.</title>
        <authorList>
            <person name="Miller W.G."/>
            <person name="Yee E."/>
            <person name="Lopes B.S."/>
            <person name="Chapman M.H."/>
            <person name="Huynh S."/>
            <person name="Bono J.L."/>
            <person name="Parker C.T."/>
            <person name="Strachan N.J.C."/>
            <person name="Forbes K.J."/>
        </authorList>
    </citation>
    <scope>NUCLEOTIDE SEQUENCE [LARGE SCALE GENOMIC DNA]</scope>
    <source>
        <strain evidence="3">NCTC 13004</strain>
    </source>
</reference>
<evidence type="ECO:0000313" key="3">
    <source>
        <dbReference type="Proteomes" id="UP000202031"/>
    </source>
</evidence>
<sequence length="149" mass="16326">MKKTILTLSAAAAAFSQDLPFERGEINPYSKYFTGTTYLNTFDDASGGRSANAGLVTFEPCSRTHWHTHEKGQLLIVLSGEGVVKIEGQKAIKAQPGAIIKIDSDAKYFHAGGKTTQMAHISVMGMPNKTTWLEKVSDEEYESVLKELQ</sequence>
<dbReference type="PANTHER" id="PTHR43698">
    <property type="entry name" value="RIBD C-TERMINAL DOMAIN CONTAINING PROTEIN"/>
    <property type="match status" value="1"/>
</dbReference>
<dbReference type="PANTHER" id="PTHR43698:SF1">
    <property type="entry name" value="BLL4564 PROTEIN"/>
    <property type="match status" value="1"/>
</dbReference>
<accession>A0A1X9SLV6</accession>
<dbReference type="AlphaFoldDB" id="A0A1X9SLV6"/>
<feature type="domain" description="Cupin type-2" evidence="1">
    <location>
        <begin position="55"/>
        <end position="108"/>
    </location>
</feature>
<dbReference type="Gene3D" id="2.60.120.10">
    <property type="entry name" value="Jelly Rolls"/>
    <property type="match status" value="1"/>
</dbReference>
<proteinExistence type="predicted"/>
<dbReference type="KEGG" id="clx:CLAN_0447"/>
<gene>
    <name evidence="2" type="ORF">CLAN_0447</name>
</gene>
<dbReference type="Proteomes" id="UP000202031">
    <property type="component" value="Chromosome"/>
</dbReference>
<dbReference type="InterPro" id="IPR014710">
    <property type="entry name" value="RmlC-like_jellyroll"/>
</dbReference>
<dbReference type="RefSeq" id="WP_100590486.1">
    <property type="nucleotide sequence ID" value="NZ_CP015578.1"/>
</dbReference>
<dbReference type="InterPro" id="IPR013096">
    <property type="entry name" value="Cupin_2"/>
</dbReference>
<name>A0A1X9SLV6_9BACT</name>
<dbReference type="InterPro" id="IPR047263">
    <property type="entry name" value="HNL-like_cupin"/>
</dbReference>